<protein>
    <submittedName>
        <fullName evidence="1">Beta-lactamase family protein</fullName>
    </submittedName>
</protein>
<dbReference type="SUPFAM" id="SSF56281">
    <property type="entry name" value="Metallo-hydrolase/oxidoreductase"/>
    <property type="match status" value="1"/>
</dbReference>
<dbReference type="InterPro" id="IPR036866">
    <property type="entry name" value="RibonucZ/Hydroxyglut_hydro"/>
</dbReference>
<dbReference type="Gene3D" id="3.60.15.10">
    <property type="entry name" value="Ribonuclease Z/Hydroxyacylglutathione hydrolase-like"/>
    <property type="match status" value="1"/>
</dbReference>
<dbReference type="Proteomes" id="UP000229757">
    <property type="component" value="Chromosome"/>
</dbReference>
<name>A0A2K8KQM4_9GAMM</name>
<gene>
    <name evidence="1" type="ORF">REIFOR_01906</name>
</gene>
<dbReference type="OrthoDB" id="5563783at2"/>
<accession>A0A2K8KQM4</accession>
<sequence>MKLLHKKNLFCWSQFDNDRNIDFHSYLWVRPEGNVVFDPLPLSPHDELHLKSLGDVSHIIISNSDHIRDAGKLAQLTGAKIVGPSGEQHSFPIQCSQWLQETKDFIAGLDVYSLNGSKTAGELAFVIEGETLITGDLIRAHSAGSLCILPAAKLKDSDQAKESVRRIASIPGIKAVLPGDGWPVFNNAEQVLAELIALCEPTT</sequence>
<reference evidence="1 2" key="1">
    <citation type="journal article" date="2017" name="Environ. Microbiol.">
        <title>Genomic and physiological analyses of 'Reinekea forsetii' reveal a versatile opportunistic lifestyle during spring algae blooms.</title>
        <authorList>
            <person name="Avci B."/>
            <person name="Hahnke R.L."/>
            <person name="Chafee M."/>
            <person name="Fischer T."/>
            <person name="Gruber-Vodicka H."/>
            <person name="Tegetmeyer H.E."/>
            <person name="Harder J."/>
            <person name="Fuchs B.M."/>
            <person name="Amann R.I."/>
            <person name="Teeling H."/>
        </authorList>
    </citation>
    <scope>NUCLEOTIDE SEQUENCE [LARGE SCALE GENOMIC DNA]</scope>
    <source>
        <strain evidence="1 2">Hel1_31_D35</strain>
    </source>
</reference>
<evidence type="ECO:0000313" key="1">
    <source>
        <dbReference type="EMBL" id="ATX77043.1"/>
    </source>
</evidence>
<organism evidence="1 2">
    <name type="scientific">Reinekea forsetii</name>
    <dbReference type="NCBI Taxonomy" id="1336806"/>
    <lineage>
        <taxon>Bacteria</taxon>
        <taxon>Pseudomonadati</taxon>
        <taxon>Pseudomonadota</taxon>
        <taxon>Gammaproteobacteria</taxon>
        <taxon>Oceanospirillales</taxon>
        <taxon>Saccharospirillaceae</taxon>
        <taxon>Reinekea</taxon>
    </lineage>
</organism>
<proteinExistence type="predicted"/>
<dbReference type="EMBL" id="CP011797">
    <property type="protein sequence ID" value="ATX77043.1"/>
    <property type="molecule type" value="Genomic_DNA"/>
</dbReference>
<dbReference type="AlphaFoldDB" id="A0A2K8KQM4"/>
<dbReference type="KEGG" id="rfo:REIFOR_01906"/>
<evidence type="ECO:0000313" key="2">
    <source>
        <dbReference type="Proteomes" id="UP000229757"/>
    </source>
</evidence>
<keyword evidence="2" id="KW-1185">Reference proteome</keyword>
<dbReference type="RefSeq" id="WP_100257329.1">
    <property type="nucleotide sequence ID" value="NZ_CP011797.1"/>
</dbReference>
<dbReference type="Pfam" id="PF14597">
    <property type="entry name" value="Lactamase_B_5"/>
    <property type="match status" value="1"/>
</dbReference>